<dbReference type="InterPro" id="IPR029419">
    <property type="entry name" value="Arg_succ_lyase_C"/>
</dbReference>
<dbReference type="PANTHER" id="PTHR43814">
    <property type="entry name" value="ARGININOSUCCINATE LYASE"/>
    <property type="match status" value="1"/>
</dbReference>
<dbReference type="InterPro" id="IPR022761">
    <property type="entry name" value="Fumarate_lyase_N"/>
</dbReference>
<comment type="similarity">
    <text evidence="1">Belongs to the lyase 1 family. Argininosuccinate lyase subfamily.</text>
</comment>
<dbReference type="GO" id="GO:0005737">
    <property type="term" value="C:cytoplasm"/>
    <property type="evidence" value="ECO:0007669"/>
    <property type="project" value="UniProtKB-SubCell"/>
</dbReference>
<reference evidence="6 7" key="1">
    <citation type="journal article" date="2019" name="Int. J. Syst. Evol. Microbiol.">
        <title>The Global Catalogue of Microorganisms (GCM) 10K type strain sequencing project: providing services to taxonomists for standard genome sequencing and annotation.</title>
        <authorList>
            <consortium name="The Broad Institute Genomics Platform"/>
            <consortium name="The Broad Institute Genome Sequencing Center for Infectious Disease"/>
            <person name="Wu L."/>
            <person name="Ma J."/>
        </authorList>
    </citation>
    <scope>NUCLEOTIDE SEQUENCE [LARGE SCALE GENOMIC DNA]</scope>
    <source>
        <strain evidence="6 7">CGMCC 1.10387</strain>
    </source>
</reference>
<protein>
    <recommendedName>
        <fullName evidence="1 2">Argininosuccinate lyase</fullName>
        <shortName evidence="1">ASAL</shortName>
        <ecNumber evidence="1 2">4.3.2.1</ecNumber>
    </recommendedName>
    <alternativeName>
        <fullName evidence="1">Arginosuccinase</fullName>
    </alternativeName>
</protein>
<dbReference type="GO" id="GO:0042450">
    <property type="term" value="P:L-arginine biosynthetic process via ornithine"/>
    <property type="evidence" value="ECO:0007669"/>
    <property type="project" value="UniProtKB-UniRule"/>
</dbReference>
<dbReference type="Proteomes" id="UP001597092">
    <property type="component" value="Unassembled WGS sequence"/>
</dbReference>
<comment type="catalytic activity">
    <reaction evidence="1">
        <text>2-(N(omega)-L-arginino)succinate = fumarate + L-arginine</text>
        <dbReference type="Rhea" id="RHEA:24020"/>
        <dbReference type="ChEBI" id="CHEBI:29806"/>
        <dbReference type="ChEBI" id="CHEBI:32682"/>
        <dbReference type="ChEBI" id="CHEBI:57472"/>
        <dbReference type="EC" id="4.3.2.1"/>
    </reaction>
</comment>
<dbReference type="Pfam" id="PF14698">
    <property type="entry name" value="ASL_C2"/>
    <property type="match status" value="1"/>
</dbReference>
<dbReference type="PANTHER" id="PTHR43814:SF1">
    <property type="entry name" value="ARGININOSUCCINATE LYASE"/>
    <property type="match status" value="1"/>
</dbReference>
<dbReference type="Gene3D" id="1.10.40.30">
    <property type="entry name" value="Fumarase/aspartase (C-terminal domain)"/>
    <property type="match status" value="1"/>
</dbReference>
<dbReference type="InterPro" id="IPR009049">
    <property type="entry name" value="Argininosuccinate_lyase"/>
</dbReference>
<dbReference type="CDD" id="cd01359">
    <property type="entry name" value="Argininosuccinate_lyase"/>
    <property type="match status" value="1"/>
</dbReference>
<dbReference type="EMBL" id="JBHUDP010000002">
    <property type="protein sequence ID" value="MFD1685154.1"/>
    <property type="molecule type" value="Genomic_DNA"/>
</dbReference>
<dbReference type="PRINTS" id="PR00145">
    <property type="entry name" value="ARGSUCLYASE"/>
</dbReference>
<dbReference type="InterPro" id="IPR024083">
    <property type="entry name" value="Fumarase/histidase_N"/>
</dbReference>
<sequence length="530" mass="54463">MTGEDAPTAGEGDSDSSDGSATSGDAVSSDGSGVVRRDRFSGGPARGFMSSLAADERIFAADLAVDRAHVVMLAEQDIVDDEVAGDILAALEEVESAGHAALPEGEDVHEAIETAVVERVGQDGGKMHTARSRNDEVATCIRYRLREDLLESAEATVALREALVEAAAEHVDTVMPGYTHLQPAQPTTVAHFLLSYESAFARDTARLLDAYDRTNRSPLGAAAFAGTPFDVDRERTAELLGFDGGSASKASGASSGAERLDGVVANSMDAAAGRDFLAESTAALATHATTLSGLAEDLVIFANKGFVDLADEYSSTSSIMPQKVNPDTLELVRAVAGDAIGGLSGLLTTLKGLPRAYNRDLQRATPHAWETVDAVSEATAVAAGAVATAEWPAETLEAAAGEGFSTATGVADALAMAGVPFRTAHEVLAAAAERADGDTPDIATLDAVAADVLGESLFTYVSRERVEAALDPVQSVASRDSAGGPAPEAVADQLVDAETGIDADTAALGDRRDALADAADLLDAEVGDYA</sequence>
<keyword evidence="1" id="KW-0055">Arginine biosynthesis</keyword>
<feature type="domain" description="Argininosuccinate lyase C-terminal" evidence="5">
    <location>
        <begin position="404"/>
        <end position="477"/>
    </location>
</feature>
<dbReference type="Pfam" id="PF00206">
    <property type="entry name" value="Lyase_1"/>
    <property type="match status" value="1"/>
</dbReference>
<proteinExistence type="inferred from homology"/>
<keyword evidence="1" id="KW-0963">Cytoplasm</keyword>
<comment type="pathway">
    <text evidence="1">Amino-acid biosynthesis; L-arginine biosynthesis; L-arginine from L-ornithine and carbamoyl phosphate: step 3/3.</text>
</comment>
<organism evidence="6 7">
    <name type="scientific">Halobellus litoreus</name>
    <dbReference type="NCBI Taxonomy" id="755310"/>
    <lineage>
        <taxon>Archaea</taxon>
        <taxon>Methanobacteriati</taxon>
        <taxon>Methanobacteriota</taxon>
        <taxon>Stenosarchaea group</taxon>
        <taxon>Halobacteria</taxon>
        <taxon>Halobacteriales</taxon>
        <taxon>Haloferacaceae</taxon>
        <taxon>Halobellus</taxon>
    </lineage>
</organism>
<dbReference type="Gene3D" id="1.20.200.10">
    <property type="entry name" value="Fumarase/aspartase (Central domain)"/>
    <property type="match status" value="1"/>
</dbReference>
<dbReference type="SUPFAM" id="SSF48557">
    <property type="entry name" value="L-aspartase-like"/>
    <property type="match status" value="1"/>
</dbReference>
<dbReference type="Gene3D" id="1.10.275.10">
    <property type="entry name" value="Fumarase/aspartase (N-terminal domain)"/>
    <property type="match status" value="1"/>
</dbReference>
<feature type="domain" description="Fumarate lyase N-terminal" evidence="4">
    <location>
        <begin position="73"/>
        <end position="341"/>
    </location>
</feature>
<dbReference type="AlphaFoldDB" id="A0ABD6DTE7"/>
<dbReference type="PRINTS" id="PR00149">
    <property type="entry name" value="FUMRATELYASE"/>
</dbReference>
<keyword evidence="1 6" id="KW-0456">Lyase</keyword>
<comment type="subcellular location">
    <subcellularLocation>
        <location evidence="1">Cytoplasm</location>
    </subcellularLocation>
</comment>
<dbReference type="InterPro" id="IPR008948">
    <property type="entry name" value="L-Aspartase-like"/>
</dbReference>
<comment type="caution">
    <text evidence="6">The sequence shown here is derived from an EMBL/GenBank/DDBJ whole genome shotgun (WGS) entry which is preliminary data.</text>
</comment>
<dbReference type="RefSeq" id="WP_256306901.1">
    <property type="nucleotide sequence ID" value="NZ_JANHAW010000001.1"/>
</dbReference>
<name>A0ABD6DTE7_9EURY</name>
<dbReference type="FunFam" id="1.20.200.10:FF:000015">
    <property type="entry name" value="argininosuccinate lyase isoform X2"/>
    <property type="match status" value="1"/>
</dbReference>
<accession>A0ABD6DTE7</accession>
<evidence type="ECO:0000256" key="1">
    <source>
        <dbReference type="HAMAP-Rule" id="MF_00006"/>
    </source>
</evidence>
<evidence type="ECO:0000256" key="2">
    <source>
        <dbReference type="NCBIfam" id="TIGR00838"/>
    </source>
</evidence>
<evidence type="ECO:0000259" key="5">
    <source>
        <dbReference type="Pfam" id="PF14698"/>
    </source>
</evidence>
<evidence type="ECO:0000256" key="3">
    <source>
        <dbReference type="SAM" id="MobiDB-lite"/>
    </source>
</evidence>
<evidence type="ECO:0000313" key="6">
    <source>
        <dbReference type="EMBL" id="MFD1685154.1"/>
    </source>
</evidence>
<keyword evidence="7" id="KW-1185">Reference proteome</keyword>
<dbReference type="InterPro" id="IPR000362">
    <property type="entry name" value="Fumarate_lyase_fam"/>
</dbReference>
<evidence type="ECO:0000259" key="4">
    <source>
        <dbReference type="Pfam" id="PF00206"/>
    </source>
</evidence>
<dbReference type="NCBIfam" id="TIGR00838">
    <property type="entry name" value="argH"/>
    <property type="match status" value="1"/>
</dbReference>
<dbReference type="HAMAP" id="MF_00006">
    <property type="entry name" value="Arg_succ_lyase"/>
    <property type="match status" value="1"/>
</dbReference>
<feature type="compositionally biased region" description="Low complexity" evidence="3">
    <location>
        <begin position="17"/>
        <end position="34"/>
    </location>
</feature>
<dbReference type="EC" id="4.3.2.1" evidence="1 2"/>
<keyword evidence="1" id="KW-0028">Amino-acid biosynthesis</keyword>
<gene>
    <name evidence="1 6" type="primary">argH</name>
    <name evidence="6" type="ORF">ACFSAS_05950</name>
</gene>
<dbReference type="GO" id="GO:0004056">
    <property type="term" value="F:argininosuccinate lyase activity"/>
    <property type="evidence" value="ECO:0007669"/>
    <property type="project" value="UniProtKB-UniRule"/>
</dbReference>
<feature type="region of interest" description="Disordered" evidence="3">
    <location>
        <begin position="1"/>
        <end position="40"/>
    </location>
</feature>
<evidence type="ECO:0000313" key="7">
    <source>
        <dbReference type="Proteomes" id="UP001597092"/>
    </source>
</evidence>